<proteinExistence type="predicted"/>
<keyword evidence="3" id="KW-1185">Reference proteome</keyword>
<reference evidence="2 3" key="1">
    <citation type="journal article" date="2019" name="Microorganisms">
        <title>Genome Insights into the Novel Species Microvirga brassicacearum, a Rapeseed Endophyte with Biotechnological Potential.</title>
        <authorList>
            <person name="Jimenez-Gomez A."/>
            <person name="Saati-Santamaria Z."/>
            <person name="Igual J.M."/>
            <person name="Rivas R."/>
            <person name="Mateos P.F."/>
            <person name="Garcia-Fraile P."/>
        </authorList>
    </citation>
    <scope>NUCLEOTIDE SEQUENCE [LARGE SCALE GENOMIC DNA]</scope>
    <source>
        <strain evidence="2 3">CDVBN77</strain>
    </source>
</reference>
<feature type="transmembrane region" description="Helical" evidence="1">
    <location>
        <begin position="301"/>
        <end position="325"/>
    </location>
</feature>
<keyword evidence="1" id="KW-0472">Membrane</keyword>
<keyword evidence="1" id="KW-0812">Transmembrane</keyword>
<feature type="transmembrane region" description="Helical" evidence="1">
    <location>
        <begin position="231"/>
        <end position="252"/>
    </location>
</feature>
<dbReference type="RefSeq" id="WP_150941654.1">
    <property type="nucleotide sequence ID" value="NZ_VCMV01000001.1"/>
</dbReference>
<feature type="transmembrane region" description="Helical" evidence="1">
    <location>
        <begin position="191"/>
        <end position="211"/>
    </location>
</feature>
<feature type="transmembrane region" description="Helical" evidence="1">
    <location>
        <begin position="331"/>
        <end position="352"/>
    </location>
</feature>
<sequence>MITVELALVAAAIRLTNIETRAFESVLMLALGGFLVHHFLPAAWRINFFAALSIASVPLVFGWEPGMWLLATGGLLIALCHLPVAFWIRIALITIVGLMLALARKQVLPQLSAIPMTIWPILGSMFIFRLVIYIYDLKHSAGPFSVGRAFSYFFMLPNVCFPLFPVVDYKTLQRSIYNDDSLRLYQTGVRWMLRGLVQLALYKAVYFLAVIEPTSAMSGTDAAQYMVSTFLLYLKISGLFHLIVGLLHLYGFGLAETHHFYLFSSSFTDFWRRINIYWKDFIQKLVFNPAYFSLRKRGETFAITLATLIAFTATWLLHSYQWFWIRGEFPIVWTDMVFWFGLGLVVSINVLLESRKGRQRSLAKPARTFRSDALLALRISGTFITICVLWTIWSTPNLEELGFIWRALLNSGPVDLAVLLGLPACLGVLGAVLRHRRREVFGSGGEAGEAGKPFLLQAAAVSAIASLLIVVALQPALLKTVSPALVTLVQDMRDRTQLNAADSKKLVRGYYEDLGDAARFNDELWKIYGMQPPDWKGSVPVRDRNDAIEREFVPSTATMATGVTRTINRLGLRDREYSLEPEPNTFRIGLVGASHDMGWGVKDDETYENVVEDRLNRELGPLTGYKFEILNFSYQSYRPTQKLAVIEQRILPLHPNLVLYVAGTVEPDWTFRSVRNLVRNQLLDQFPFIKNAMDRAGIRPEALPEEDVLKSKLAPFAEETLRAVFERFHDSTVSWGIRPALVLLEIPNDSRSRSKVFDRLATLAQSAKLPVIDLQGSFSRVRDRQSLWVAPWDEHTNAEGHRLLAERLYSLLLKERLVPTEAPSGQPHGRDTR</sequence>
<dbReference type="Proteomes" id="UP000325684">
    <property type="component" value="Unassembled WGS sequence"/>
</dbReference>
<organism evidence="2 3">
    <name type="scientific">Microvirga brassicacearum</name>
    <dbReference type="NCBI Taxonomy" id="2580413"/>
    <lineage>
        <taxon>Bacteria</taxon>
        <taxon>Pseudomonadati</taxon>
        <taxon>Pseudomonadota</taxon>
        <taxon>Alphaproteobacteria</taxon>
        <taxon>Hyphomicrobiales</taxon>
        <taxon>Methylobacteriaceae</taxon>
        <taxon>Microvirga</taxon>
    </lineage>
</organism>
<dbReference type="SUPFAM" id="SSF52266">
    <property type="entry name" value="SGNH hydrolase"/>
    <property type="match status" value="1"/>
</dbReference>
<dbReference type="EMBL" id="VCMV01000001">
    <property type="protein sequence ID" value="KAB0269761.1"/>
    <property type="molecule type" value="Genomic_DNA"/>
</dbReference>
<evidence type="ECO:0008006" key="4">
    <source>
        <dbReference type="Google" id="ProtNLM"/>
    </source>
</evidence>
<accession>A0A5N3PJ38</accession>
<gene>
    <name evidence="2" type="ORF">FEZ63_00385</name>
</gene>
<evidence type="ECO:0000256" key="1">
    <source>
        <dbReference type="SAM" id="Phobius"/>
    </source>
</evidence>
<dbReference type="OrthoDB" id="916975at2"/>
<dbReference type="Gene3D" id="3.40.50.1110">
    <property type="entry name" value="SGNH hydrolase"/>
    <property type="match status" value="1"/>
</dbReference>
<feature type="transmembrane region" description="Helical" evidence="1">
    <location>
        <begin position="373"/>
        <end position="393"/>
    </location>
</feature>
<evidence type="ECO:0000313" key="2">
    <source>
        <dbReference type="EMBL" id="KAB0269761.1"/>
    </source>
</evidence>
<dbReference type="GO" id="GO:0016788">
    <property type="term" value="F:hydrolase activity, acting on ester bonds"/>
    <property type="evidence" value="ECO:0007669"/>
    <property type="project" value="UniProtKB-ARBA"/>
</dbReference>
<dbReference type="InterPro" id="IPR036514">
    <property type="entry name" value="SGNH_hydro_sf"/>
</dbReference>
<feature type="transmembrane region" description="Helical" evidence="1">
    <location>
        <begin position="454"/>
        <end position="473"/>
    </location>
</feature>
<keyword evidence="1" id="KW-1133">Transmembrane helix</keyword>
<protein>
    <recommendedName>
        <fullName evidence="4">MBOAT family protein</fullName>
    </recommendedName>
</protein>
<feature type="transmembrane region" description="Helical" evidence="1">
    <location>
        <begin position="150"/>
        <end position="170"/>
    </location>
</feature>
<feature type="transmembrane region" description="Helical" evidence="1">
    <location>
        <begin position="22"/>
        <end position="39"/>
    </location>
</feature>
<feature type="transmembrane region" description="Helical" evidence="1">
    <location>
        <begin position="114"/>
        <end position="135"/>
    </location>
</feature>
<feature type="transmembrane region" description="Helical" evidence="1">
    <location>
        <begin position="75"/>
        <end position="102"/>
    </location>
</feature>
<evidence type="ECO:0000313" key="3">
    <source>
        <dbReference type="Proteomes" id="UP000325684"/>
    </source>
</evidence>
<dbReference type="AlphaFoldDB" id="A0A5N3PJ38"/>
<comment type="caution">
    <text evidence="2">The sequence shown here is derived from an EMBL/GenBank/DDBJ whole genome shotgun (WGS) entry which is preliminary data.</text>
</comment>
<name>A0A5N3PJ38_9HYPH</name>
<feature type="transmembrane region" description="Helical" evidence="1">
    <location>
        <begin position="413"/>
        <end position="433"/>
    </location>
</feature>